<name>A0AAE3KCE1_9GAMM</name>
<feature type="transmembrane region" description="Helical" evidence="8">
    <location>
        <begin position="196"/>
        <end position="216"/>
    </location>
</feature>
<evidence type="ECO:0000256" key="5">
    <source>
        <dbReference type="ARBA" id="ARBA00022692"/>
    </source>
</evidence>
<comment type="similarity">
    <text evidence="2 8">Belongs to the 4-toluene sulfonate uptake permease (TSUP) (TC 2.A.102) family.</text>
</comment>
<reference evidence="9" key="1">
    <citation type="submission" date="2022-03" db="EMBL/GenBank/DDBJ databases">
        <title>Genomic Encyclopedia of Type Strains, Phase III (KMG-III): the genomes of soil and plant-associated and newly described type strains.</title>
        <authorList>
            <person name="Whitman W."/>
        </authorList>
    </citation>
    <scope>NUCLEOTIDE SEQUENCE</scope>
    <source>
        <strain evidence="9">ANL 6-2</strain>
    </source>
</reference>
<sequence length="248" mass="26162">MFPEIIDGFGWQLYVIAAFLIALGAAIQGGIGIGFGMFAAPFLALVEPRLVPGTVLMLGFFVAALIMLRERHHVDMKGLGWSLGGRLAGTVVAGATVALVHESVFGVLFALMILMGIGLSIIGWRLLPTRPNLIGAGILSGYMGTITSAGAPPMALVYQHRSGPTIRATMGAFLAVGAIFSVIALALAGRFGLMDLVFSVLLVPPMLFGTWVSRYGMSFVDRGRARTFVLALTAVAAMVLLVRSLIQL</sequence>
<protein>
    <recommendedName>
        <fullName evidence="8">Probable membrane transporter protein</fullName>
    </recommendedName>
</protein>
<feature type="transmembrane region" description="Helical" evidence="8">
    <location>
        <begin position="133"/>
        <end position="158"/>
    </location>
</feature>
<evidence type="ECO:0000313" key="9">
    <source>
        <dbReference type="EMBL" id="MCP1675666.1"/>
    </source>
</evidence>
<dbReference type="EMBL" id="JALJXV010000006">
    <property type="protein sequence ID" value="MCP1675666.1"/>
    <property type="molecule type" value="Genomic_DNA"/>
</dbReference>
<dbReference type="AlphaFoldDB" id="A0AAE3KCE1"/>
<evidence type="ECO:0000256" key="1">
    <source>
        <dbReference type="ARBA" id="ARBA00004651"/>
    </source>
</evidence>
<feature type="transmembrane region" description="Helical" evidence="8">
    <location>
        <begin position="170"/>
        <end position="190"/>
    </location>
</feature>
<organism evidence="9 10">
    <name type="scientific">Natronocella acetinitrilica</name>
    <dbReference type="NCBI Taxonomy" id="414046"/>
    <lineage>
        <taxon>Bacteria</taxon>
        <taxon>Pseudomonadati</taxon>
        <taxon>Pseudomonadota</taxon>
        <taxon>Gammaproteobacteria</taxon>
        <taxon>Chromatiales</taxon>
        <taxon>Ectothiorhodospiraceae</taxon>
        <taxon>Natronocella</taxon>
    </lineage>
</organism>
<dbReference type="GO" id="GO:0005886">
    <property type="term" value="C:plasma membrane"/>
    <property type="evidence" value="ECO:0007669"/>
    <property type="project" value="UniProtKB-SubCell"/>
</dbReference>
<dbReference type="Proteomes" id="UP001205843">
    <property type="component" value="Unassembled WGS sequence"/>
</dbReference>
<dbReference type="InterPro" id="IPR052017">
    <property type="entry name" value="TSUP"/>
</dbReference>
<dbReference type="PANTHER" id="PTHR30269">
    <property type="entry name" value="TRANSMEMBRANE PROTEIN YFCA"/>
    <property type="match status" value="1"/>
</dbReference>
<evidence type="ECO:0000256" key="7">
    <source>
        <dbReference type="ARBA" id="ARBA00023136"/>
    </source>
</evidence>
<proteinExistence type="inferred from homology"/>
<evidence type="ECO:0000256" key="6">
    <source>
        <dbReference type="ARBA" id="ARBA00022989"/>
    </source>
</evidence>
<dbReference type="Pfam" id="PF01925">
    <property type="entry name" value="TauE"/>
    <property type="match status" value="1"/>
</dbReference>
<keyword evidence="7 8" id="KW-0472">Membrane</keyword>
<keyword evidence="3" id="KW-0813">Transport</keyword>
<feature type="transmembrane region" description="Helical" evidence="8">
    <location>
        <begin position="107"/>
        <end position="127"/>
    </location>
</feature>
<feature type="transmembrane region" description="Helical" evidence="8">
    <location>
        <begin position="50"/>
        <end position="68"/>
    </location>
</feature>
<comment type="caution">
    <text evidence="9">The sequence shown here is derived from an EMBL/GenBank/DDBJ whole genome shotgun (WGS) entry which is preliminary data.</text>
</comment>
<evidence type="ECO:0000256" key="4">
    <source>
        <dbReference type="ARBA" id="ARBA00022475"/>
    </source>
</evidence>
<evidence type="ECO:0000256" key="3">
    <source>
        <dbReference type="ARBA" id="ARBA00022448"/>
    </source>
</evidence>
<dbReference type="InterPro" id="IPR002781">
    <property type="entry name" value="TM_pro_TauE-like"/>
</dbReference>
<evidence type="ECO:0000256" key="8">
    <source>
        <dbReference type="RuleBase" id="RU363041"/>
    </source>
</evidence>
<keyword evidence="6 8" id="KW-1133">Transmembrane helix</keyword>
<keyword evidence="5 8" id="KW-0812">Transmembrane</keyword>
<dbReference type="RefSeq" id="WP_253479295.1">
    <property type="nucleotide sequence ID" value="NZ_JALJXV010000006.1"/>
</dbReference>
<keyword evidence="4 8" id="KW-1003">Cell membrane</keyword>
<keyword evidence="10" id="KW-1185">Reference proteome</keyword>
<feature type="transmembrane region" description="Helical" evidence="8">
    <location>
        <begin position="228"/>
        <end position="246"/>
    </location>
</feature>
<evidence type="ECO:0000256" key="2">
    <source>
        <dbReference type="ARBA" id="ARBA00009142"/>
    </source>
</evidence>
<gene>
    <name evidence="9" type="ORF">J2T57_002816</name>
</gene>
<comment type="subcellular location">
    <subcellularLocation>
        <location evidence="1 8">Cell membrane</location>
        <topology evidence="1 8">Multi-pass membrane protein</topology>
    </subcellularLocation>
</comment>
<feature type="transmembrane region" description="Helical" evidence="8">
    <location>
        <begin position="80"/>
        <end position="100"/>
    </location>
</feature>
<accession>A0AAE3KCE1</accession>
<feature type="transmembrane region" description="Helical" evidence="8">
    <location>
        <begin position="12"/>
        <end position="38"/>
    </location>
</feature>
<evidence type="ECO:0000313" key="10">
    <source>
        <dbReference type="Proteomes" id="UP001205843"/>
    </source>
</evidence>
<dbReference type="PANTHER" id="PTHR30269:SF37">
    <property type="entry name" value="MEMBRANE TRANSPORTER PROTEIN"/>
    <property type="match status" value="1"/>
</dbReference>